<reference evidence="5 6" key="1">
    <citation type="submission" date="2019-01" db="EMBL/GenBank/DDBJ databases">
        <title>Nocardioides guangzhouensis sp. nov., an actinobacterium isolated from soil.</title>
        <authorList>
            <person name="Fu Y."/>
            <person name="Cai Y."/>
            <person name="Lin Z."/>
            <person name="Chen P."/>
        </authorList>
    </citation>
    <scope>NUCLEOTIDE SEQUENCE [LARGE SCALE GENOMIC DNA]</scope>
    <source>
        <strain evidence="5 6">NBRC 105384</strain>
    </source>
</reference>
<dbReference type="InterPro" id="IPR050204">
    <property type="entry name" value="AraC_XylS_family_regulators"/>
</dbReference>
<dbReference type="InterPro" id="IPR009057">
    <property type="entry name" value="Homeodomain-like_sf"/>
</dbReference>
<feature type="domain" description="HTH araC/xylS-type" evidence="4">
    <location>
        <begin position="170"/>
        <end position="271"/>
    </location>
</feature>
<gene>
    <name evidence="5" type="ORF">ETU37_00725</name>
</gene>
<dbReference type="SUPFAM" id="SSF46689">
    <property type="entry name" value="Homeodomain-like"/>
    <property type="match status" value="1"/>
</dbReference>
<accession>A0A4Q5JAJ3</accession>
<proteinExistence type="predicted"/>
<dbReference type="Proteomes" id="UP000291189">
    <property type="component" value="Unassembled WGS sequence"/>
</dbReference>
<keyword evidence="2" id="KW-0238">DNA-binding</keyword>
<dbReference type="OrthoDB" id="2559672at2"/>
<keyword evidence="3" id="KW-0804">Transcription</keyword>
<dbReference type="SMART" id="SM00342">
    <property type="entry name" value="HTH_ARAC"/>
    <property type="match status" value="1"/>
</dbReference>
<dbReference type="InterPro" id="IPR046532">
    <property type="entry name" value="DUF6597"/>
</dbReference>
<evidence type="ECO:0000313" key="5">
    <source>
        <dbReference type="EMBL" id="RYU15674.1"/>
    </source>
</evidence>
<evidence type="ECO:0000256" key="2">
    <source>
        <dbReference type="ARBA" id="ARBA00023125"/>
    </source>
</evidence>
<keyword evidence="6" id="KW-1185">Reference proteome</keyword>
<protein>
    <submittedName>
        <fullName evidence="5">AraC family transcriptional regulator</fullName>
    </submittedName>
</protein>
<dbReference type="PANTHER" id="PTHR46796">
    <property type="entry name" value="HTH-TYPE TRANSCRIPTIONAL ACTIVATOR RHAS-RELATED"/>
    <property type="match status" value="1"/>
</dbReference>
<dbReference type="Pfam" id="PF20240">
    <property type="entry name" value="DUF6597"/>
    <property type="match status" value="1"/>
</dbReference>
<dbReference type="GO" id="GO:0043565">
    <property type="term" value="F:sequence-specific DNA binding"/>
    <property type="evidence" value="ECO:0007669"/>
    <property type="project" value="InterPro"/>
</dbReference>
<dbReference type="RefSeq" id="WP_129984957.1">
    <property type="nucleotide sequence ID" value="NZ_SDPU01000001.1"/>
</dbReference>
<dbReference type="InterPro" id="IPR018060">
    <property type="entry name" value="HTH_AraC"/>
</dbReference>
<name>A0A4Q5JAJ3_9ACTN</name>
<dbReference type="EMBL" id="SDPU01000001">
    <property type="protein sequence ID" value="RYU15674.1"/>
    <property type="molecule type" value="Genomic_DNA"/>
</dbReference>
<keyword evidence="1" id="KW-0805">Transcription regulation</keyword>
<dbReference type="Gene3D" id="1.10.10.60">
    <property type="entry name" value="Homeodomain-like"/>
    <property type="match status" value="1"/>
</dbReference>
<organism evidence="5 6">
    <name type="scientific">Nocardioides iriomotensis</name>
    <dbReference type="NCBI Taxonomy" id="715784"/>
    <lineage>
        <taxon>Bacteria</taxon>
        <taxon>Bacillati</taxon>
        <taxon>Actinomycetota</taxon>
        <taxon>Actinomycetes</taxon>
        <taxon>Propionibacteriales</taxon>
        <taxon>Nocardioidaceae</taxon>
        <taxon>Nocardioides</taxon>
    </lineage>
</organism>
<comment type="caution">
    <text evidence="5">The sequence shown here is derived from an EMBL/GenBank/DDBJ whole genome shotgun (WGS) entry which is preliminary data.</text>
</comment>
<dbReference type="Pfam" id="PF12833">
    <property type="entry name" value="HTH_18"/>
    <property type="match status" value="1"/>
</dbReference>
<dbReference type="AlphaFoldDB" id="A0A4Q5JAJ3"/>
<evidence type="ECO:0000313" key="6">
    <source>
        <dbReference type="Proteomes" id="UP000291189"/>
    </source>
</evidence>
<dbReference type="GO" id="GO:0003700">
    <property type="term" value="F:DNA-binding transcription factor activity"/>
    <property type="evidence" value="ECO:0007669"/>
    <property type="project" value="InterPro"/>
</dbReference>
<dbReference type="PROSITE" id="PS01124">
    <property type="entry name" value="HTH_ARAC_FAMILY_2"/>
    <property type="match status" value="1"/>
</dbReference>
<evidence type="ECO:0000259" key="4">
    <source>
        <dbReference type="PROSITE" id="PS01124"/>
    </source>
</evidence>
<evidence type="ECO:0000256" key="1">
    <source>
        <dbReference type="ARBA" id="ARBA00023015"/>
    </source>
</evidence>
<evidence type="ECO:0000256" key="3">
    <source>
        <dbReference type="ARBA" id="ARBA00023163"/>
    </source>
</evidence>
<sequence>MASVAVQPSDEPPVGRPDAIVRPTEAARHVDVQRVPAGERWAGLVDYHWYVGWDLAAPHTQQVVPQPRVHVAAEHGRLLVHGLTRQPFERRLVGRGHTLGAAFHPGAFRPLLRGPVSALADRVVPAAEVLGVDDRPAAAVVLDTDDVAAMVVALEGYLDAVGVEPDPTVERVRDLVAEVERDRGLTRAEDLAGRAAMSLRSLQRLFGEYVGIGPKWVIARCRILDAAAVAHRGEPVDWAALAVELGFADQAHLTRAFTAVVGTPPETYRKEA</sequence>